<protein>
    <recommendedName>
        <fullName evidence="3">MarR family transcriptional regulator</fullName>
    </recommendedName>
</protein>
<name>A0ABW3VGS8_9PSEU</name>
<sequence length="200" mass="21730">MQTTELVLHGLVVKKAGTAEQIAAVLGLDEPEVRAALDDALATGDVAGARGTFMPTPAGRARLDAAYPQAYAQVREDTTVTSAADRFEVINRKLLALLTRWQSVPQAGSTVPNDHSDPAYDNAVLDELGDLHERTEPILAVLAGAVPRLKVYADRLAAAYDRALGGEHDYVSGVRVDSYHTVWHELHEDLLRILGRTRQE</sequence>
<dbReference type="EMBL" id="JBHTMB010000061">
    <property type="protein sequence ID" value="MFD1233423.1"/>
    <property type="molecule type" value="Genomic_DNA"/>
</dbReference>
<dbReference type="Proteomes" id="UP001597182">
    <property type="component" value="Unassembled WGS sequence"/>
</dbReference>
<accession>A0ABW3VGS8</accession>
<reference evidence="2" key="1">
    <citation type="journal article" date="2019" name="Int. J. Syst. Evol. Microbiol.">
        <title>The Global Catalogue of Microorganisms (GCM) 10K type strain sequencing project: providing services to taxonomists for standard genome sequencing and annotation.</title>
        <authorList>
            <consortium name="The Broad Institute Genomics Platform"/>
            <consortium name="The Broad Institute Genome Sequencing Center for Infectious Disease"/>
            <person name="Wu L."/>
            <person name="Ma J."/>
        </authorList>
    </citation>
    <scope>NUCLEOTIDE SEQUENCE [LARGE SCALE GENOMIC DNA]</scope>
    <source>
        <strain evidence="2">CCUG 49018</strain>
    </source>
</reference>
<gene>
    <name evidence="1" type="ORF">ACFQ34_09030</name>
</gene>
<dbReference type="RefSeq" id="WP_013673722.1">
    <property type="nucleotide sequence ID" value="NZ_BAABKS010000087.1"/>
</dbReference>
<proteinExistence type="predicted"/>
<keyword evidence="2" id="KW-1185">Reference proteome</keyword>
<evidence type="ECO:0000313" key="1">
    <source>
        <dbReference type="EMBL" id="MFD1233423.1"/>
    </source>
</evidence>
<evidence type="ECO:0008006" key="3">
    <source>
        <dbReference type="Google" id="ProtNLM"/>
    </source>
</evidence>
<organism evidence="1 2">
    <name type="scientific">Pseudonocardia benzenivorans</name>
    <dbReference type="NCBI Taxonomy" id="228005"/>
    <lineage>
        <taxon>Bacteria</taxon>
        <taxon>Bacillati</taxon>
        <taxon>Actinomycetota</taxon>
        <taxon>Actinomycetes</taxon>
        <taxon>Pseudonocardiales</taxon>
        <taxon>Pseudonocardiaceae</taxon>
        <taxon>Pseudonocardia</taxon>
    </lineage>
</organism>
<comment type="caution">
    <text evidence="1">The sequence shown here is derived from an EMBL/GenBank/DDBJ whole genome shotgun (WGS) entry which is preliminary data.</text>
</comment>
<evidence type="ECO:0000313" key="2">
    <source>
        <dbReference type="Proteomes" id="UP001597182"/>
    </source>
</evidence>